<reference evidence="1" key="1">
    <citation type="submission" date="2024-02" db="EMBL/GenBank/DDBJ databases">
        <title>Metagenome Assembled Genome of Zalaria obscura JY119.</title>
        <authorList>
            <person name="Vighnesh L."/>
            <person name="Jagadeeshwari U."/>
            <person name="Venkata Ramana C."/>
            <person name="Sasikala C."/>
        </authorList>
    </citation>
    <scope>NUCLEOTIDE SEQUENCE</scope>
    <source>
        <strain evidence="1">JY119</strain>
    </source>
</reference>
<keyword evidence="2" id="KW-1185">Reference proteome</keyword>
<gene>
    <name evidence="1" type="ORF">M8818_005583</name>
</gene>
<dbReference type="EMBL" id="JAMKPW020000033">
    <property type="protein sequence ID" value="KAK8202058.1"/>
    <property type="molecule type" value="Genomic_DNA"/>
</dbReference>
<accession>A0ACC3S8F7</accession>
<organism evidence="1 2">
    <name type="scientific">Zalaria obscura</name>
    <dbReference type="NCBI Taxonomy" id="2024903"/>
    <lineage>
        <taxon>Eukaryota</taxon>
        <taxon>Fungi</taxon>
        <taxon>Dikarya</taxon>
        <taxon>Ascomycota</taxon>
        <taxon>Pezizomycotina</taxon>
        <taxon>Dothideomycetes</taxon>
        <taxon>Dothideomycetidae</taxon>
        <taxon>Dothideales</taxon>
        <taxon>Zalariaceae</taxon>
        <taxon>Zalaria</taxon>
    </lineage>
</organism>
<comment type="caution">
    <text evidence="1">The sequence shown here is derived from an EMBL/GenBank/DDBJ whole genome shotgun (WGS) entry which is preliminary data.</text>
</comment>
<name>A0ACC3S8F7_9PEZI</name>
<evidence type="ECO:0000313" key="2">
    <source>
        <dbReference type="Proteomes" id="UP001320706"/>
    </source>
</evidence>
<protein>
    <submittedName>
        <fullName evidence="1">Uncharacterized protein</fullName>
    </submittedName>
</protein>
<dbReference type="Proteomes" id="UP001320706">
    <property type="component" value="Unassembled WGS sequence"/>
</dbReference>
<evidence type="ECO:0000313" key="1">
    <source>
        <dbReference type="EMBL" id="KAK8202058.1"/>
    </source>
</evidence>
<proteinExistence type="predicted"/>
<sequence length="278" mass="30566">MAAKDTVKQTVQEEAASIQKMATDVARSGAYLYPFKGIFYFLTHRALWKPLMSKLLPTLTLGISVTAGMFFFTYLPQAAVLAIFNGPLAALSTILLVLSESSTIFMALAKTMLIEDSLVDTFDGTLVSKGETNLLSSERQVKSGGDPIARLGKLVSKPFAKFTPKALIRYFMYLPLNFLPVVGTVLFILLQGKKFGPQAHSRYFQLKKMSKSTQEDWVEKRKGAYTGFGVVGVLLEMVPIAGILFAFTNNVGAALWAADLEKSETTSPELRNQAKRVE</sequence>